<reference evidence="4" key="2">
    <citation type="submission" date="2015-01" db="EMBL/GenBank/DDBJ databases">
        <title>Evolutionary Origins and Diversification of the Mycorrhizal Mutualists.</title>
        <authorList>
            <consortium name="DOE Joint Genome Institute"/>
            <consortium name="Mycorrhizal Genomics Consortium"/>
            <person name="Kohler A."/>
            <person name="Kuo A."/>
            <person name="Nagy L.G."/>
            <person name="Floudas D."/>
            <person name="Copeland A."/>
            <person name="Barry K.W."/>
            <person name="Cichocki N."/>
            <person name="Veneault-Fourrey C."/>
            <person name="LaButti K."/>
            <person name="Lindquist E.A."/>
            <person name="Lipzen A."/>
            <person name="Lundell T."/>
            <person name="Morin E."/>
            <person name="Murat C."/>
            <person name="Riley R."/>
            <person name="Ohm R."/>
            <person name="Sun H."/>
            <person name="Tunlid A."/>
            <person name="Henrissat B."/>
            <person name="Grigoriev I.V."/>
            <person name="Hibbett D.S."/>
            <person name="Martin F."/>
        </authorList>
    </citation>
    <scope>NUCLEOTIDE SEQUENCE [LARGE SCALE GENOMIC DNA]</scope>
    <source>
        <strain evidence="4">441</strain>
    </source>
</reference>
<name>A0A0C9Y4G6_9AGAM</name>
<gene>
    <name evidence="3" type="ORF">PISMIDRAFT_13602</name>
</gene>
<dbReference type="Proteomes" id="UP000054018">
    <property type="component" value="Unassembled WGS sequence"/>
</dbReference>
<keyword evidence="2" id="KW-0812">Transmembrane</keyword>
<dbReference type="AlphaFoldDB" id="A0A0C9Y4G6"/>
<evidence type="ECO:0000256" key="2">
    <source>
        <dbReference type="SAM" id="Phobius"/>
    </source>
</evidence>
<feature type="compositionally biased region" description="Polar residues" evidence="1">
    <location>
        <begin position="1"/>
        <end position="17"/>
    </location>
</feature>
<feature type="transmembrane region" description="Helical" evidence="2">
    <location>
        <begin position="299"/>
        <end position="317"/>
    </location>
</feature>
<proteinExistence type="predicted"/>
<accession>A0A0C9Y4G6</accession>
<dbReference type="OrthoDB" id="20821at2759"/>
<dbReference type="HOGENOM" id="CLU_860839_0_0_1"/>
<evidence type="ECO:0000256" key="1">
    <source>
        <dbReference type="SAM" id="MobiDB-lite"/>
    </source>
</evidence>
<evidence type="ECO:0000313" key="3">
    <source>
        <dbReference type="EMBL" id="KIK19560.1"/>
    </source>
</evidence>
<keyword evidence="2" id="KW-0472">Membrane</keyword>
<organism evidence="3 4">
    <name type="scientific">Pisolithus microcarpus 441</name>
    <dbReference type="NCBI Taxonomy" id="765257"/>
    <lineage>
        <taxon>Eukaryota</taxon>
        <taxon>Fungi</taxon>
        <taxon>Dikarya</taxon>
        <taxon>Basidiomycota</taxon>
        <taxon>Agaricomycotina</taxon>
        <taxon>Agaricomycetes</taxon>
        <taxon>Agaricomycetidae</taxon>
        <taxon>Boletales</taxon>
        <taxon>Sclerodermatineae</taxon>
        <taxon>Pisolithaceae</taxon>
        <taxon>Pisolithus</taxon>
    </lineage>
</organism>
<keyword evidence="4" id="KW-1185">Reference proteome</keyword>
<evidence type="ECO:0000313" key="4">
    <source>
        <dbReference type="Proteomes" id="UP000054018"/>
    </source>
</evidence>
<protein>
    <submittedName>
        <fullName evidence="3">Uncharacterized protein</fullName>
    </submittedName>
</protein>
<dbReference type="EMBL" id="KN833782">
    <property type="protein sequence ID" value="KIK19560.1"/>
    <property type="molecule type" value="Genomic_DNA"/>
</dbReference>
<feature type="region of interest" description="Disordered" evidence="1">
    <location>
        <begin position="1"/>
        <end position="23"/>
    </location>
</feature>
<reference evidence="3 4" key="1">
    <citation type="submission" date="2014-04" db="EMBL/GenBank/DDBJ databases">
        <authorList>
            <consortium name="DOE Joint Genome Institute"/>
            <person name="Kuo A."/>
            <person name="Kohler A."/>
            <person name="Costa M.D."/>
            <person name="Nagy L.G."/>
            <person name="Floudas D."/>
            <person name="Copeland A."/>
            <person name="Barry K.W."/>
            <person name="Cichocki N."/>
            <person name="Veneault-Fourrey C."/>
            <person name="LaButti K."/>
            <person name="Lindquist E.A."/>
            <person name="Lipzen A."/>
            <person name="Lundell T."/>
            <person name="Morin E."/>
            <person name="Murat C."/>
            <person name="Sun H."/>
            <person name="Tunlid A."/>
            <person name="Henrissat B."/>
            <person name="Grigoriev I.V."/>
            <person name="Hibbett D.S."/>
            <person name="Martin F."/>
            <person name="Nordberg H.P."/>
            <person name="Cantor M.N."/>
            <person name="Hua S.X."/>
        </authorList>
    </citation>
    <scope>NUCLEOTIDE SEQUENCE [LARGE SCALE GENOMIC DNA]</scope>
    <source>
        <strain evidence="3 4">441</strain>
    </source>
</reference>
<keyword evidence="2" id="KW-1133">Transmembrane helix</keyword>
<sequence>MSFPSSHPSQVLSSTPRGTWPILSWPTRAQECHRRGEKASDAQSNPDIYLILRAGGYGKRIDPSAPVKTTSNRDGILYAFGTADGRTAMPLLPTPSQNDNQFIEDQDTFHGILAQYSDLQDSTQMQVGQGRTEIVSRESVRGRVFFIKEDPVLGLPHAKNDLVVVEIVDENDTVFTTTHSRSVHSRRIAYSSTSGDTKTFTSFGGYGIIDHEFFRQADCFRQPEAARSAGLVAGTSKNIVAVYMDVRHVGRRAIIKITSRGRYDPHLEAAYSQLEKVIAIPSTELMVGTSGTKPPLFDFPFIIYTPLLILFIVFTLAKTLDGG</sequence>